<dbReference type="Pfam" id="PF02475">
    <property type="entry name" value="TRM5-TYW2_MTfase"/>
    <property type="match status" value="1"/>
</dbReference>
<dbReference type="InterPro" id="IPR030382">
    <property type="entry name" value="MeTrfase_TRM5/TYW2"/>
</dbReference>
<dbReference type="EC" id="2.5.1.114" evidence="2"/>
<keyword evidence="4 9" id="KW-0808">Transferase</keyword>
<dbReference type="GO" id="GO:0030488">
    <property type="term" value="P:tRNA methylation"/>
    <property type="evidence" value="ECO:0007669"/>
    <property type="project" value="TreeGrafter"/>
</dbReference>
<dbReference type="InterPro" id="IPR056744">
    <property type="entry name" value="TRM5/TYW2-like_N"/>
</dbReference>
<keyword evidence="6" id="KW-0819">tRNA processing</keyword>
<proteinExistence type="predicted"/>
<dbReference type="PROSITE" id="PS51684">
    <property type="entry name" value="SAM_MT_TRM5_TYW2"/>
    <property type="match status" value="1"/>
</dbReference>
<keyword evidence="5" id="KW-0949">S-adenosyl-L-methionine</keyword>
<dbReference type="Proteomes" id="UP000597762">
    <property type="component" value="Unassembled WGS sequence"/>
</dbReference>
<dbReference type="AlphaFoldDB" id="A0A812D7S4"/>
<comment type="caution">
    <text evidence="9">The sequence shown here is derived from an EMBL/GenBank/DDBJ whole genome shotgun (WGS) entry which is preliminary data.</text>
</comment>
<dbReference type="PANTHER" id="PTHR23245:SF25">
    <property type="entry name" value="TRNA WYBUTOSINE-SYNTHESIZING PROTEIN 2 HOMOLOG"/>
    <property type="match status" value="1"/>
</dbReference>
<dbReference type="CDD" id="cd02440">
    <property type="entry name" value="AdoMet_MTases"/>
    <property type="match status" value="1"/>
</dbReference>
<feature type="domain" description="SAM-dependent methyltransferase TRM5/TYW2-type" evidence="8">
    <location>
        <begin position="42"/>
        <end position="404"/>
    </location>
</feature>
<dbReference type="GO" id="GO:0031591">
    <property type="term" value="P:wybutosine biosynthetic process"/>
    <property type="evidence" value="ECO:0007669"/>
    <property type="project" value="TreeGrafter"/>
</dbReference>
<dbReference type="GO" id="GO:0008175">
    <property type="term" value="F:tRNA methyltransferase activity"/>
    <property type="evidence" value="ECO:0007669"/>
    <property type="project" value="TreeGrafter"/>
</dbReference>
<keyword evidence="10" id="KW-1185">Reference proteome</keyword>
<keyword evidence="3" id="KW-0489">Methyltransferase</keyword>
<evidence type="ECO:0000256" key="3">
    <source>
        <dbReference type="ARBA" id="ARBA00022603"/>
    </source>
</evidence>
<comment type="pathway">
    <text evidence="1">tRNA modification; wybutosine-tRNA(Phe) biosynthesis.</text>
</comment>
<gene>
    <name evidence="9" type="ORF">SPHA_48500</name>
</gene>
<dbReference type="EMBL" id="CAHIKZ030002704">
    <property type="protein sequence ID" value="CAE1290944.1"/>
    <property type="molecule type" value="Genomic_DNA"/>
</dbReference>
<name>A0A812D7S4_ACAPH</name>
<dbReference type="Gene3D" id="3.40.50.150">
    <property type="entry name" value="Vaccinia Virus protein VP39"/>
    <property type="match status" value="1"/>
</dbReference>
<evidence type="ECO:0000259" key="8">
    <source>
        <dbReference type="PROSITE" id="PS51684"/>
    </source>
</evidence>
<comment type="catalytic activity">
    <reaction evidence="7">
        <text>4-demethylwyosine(37) in tRNA(Phe) + S-adenosyl-L-methionine = 4-demethyl-7-[(3S)-3-amino-3-carboxypropyl]wyosine(37) in tRNA(Phe) + S-methyl-5'-thioadenosine + H(+)</text>
        <dbReference type="Rhea" id="RHEA:36355"/>
        <dbReference type="Rhea" id="RHEA-COMP:10164"/>
        <dbReference type="Rhea" id="RHEA-COMP:10378"/>
        <dbReference type="ChEBI" id="CHEBI:15378"/>
        <dbReference type="ChEBI" id="CHEBI:17509"/>
        <dbReference type="ChEBI" id="CHEBI:59789"/>
        <dbReference type="ChEBI" id="CHEBI:64315"/>
        <dbReference type="ChEBI" id="CHEBI:73550"/>
        <dbReference type="EC" id="2.5.1.114"/>
    </reaction>
</comment>
<dbReference type="GO" id="GO:0005737">
    <property type="term" value="C:cytoplasm"/>
    <property type="evidence" value="ECO:0007669"/>
    <property type="project" value="TreeGrafter"/>
</dbReference>
<dbReference type="Gene3D" id="3.30.300.110">
    <property type="entry name" value="Met-10+ protein-like domains"/>
    <property type="match status" value="1"/>
</dbReference>
<evidence type="ECO:0000256" key="6">
    <source>
        <dbReference type="ARBA" id="ARBA00022694"/>
    </source>
</evidence>
<evidence type="ECO:0000313" key="9">
    <source>
        <dbReference type="EMBL" id="CAE1290944.1"/>
    </source>
</evidence>
<dbReference type="PANTHER" id="PTHR23245">
    <property type="entry name" value="TRNA METHYLTRANSFERASE"/>
    <property type="match status" value="1"/>
</dbReference>
<dbReference type="Pfam" id="PF25133">
    <property type="entry name" value="TYW2_N_2"/>
    <property type="match status" value="1"/>
</dbReference>
<evidence type="ECO:0000256" key="7">
    <source>
        <dbReference type="ARBA" id="ARBA00049400"/>
    </source>
</evidence>
<reference evidence="9" key="1">
    <citation type="submission" date="2021-01" db="EMBL/GenBank/DDBJ databases">
        <authorList>
            <person name="Li R."/>
            <person name="Bekaert M."/>
        </authorList>
    </citation>
    <scope>NUCLEOTIDE SEQUENCE</scope>
    <source>
        <strain evidence="9">Farmed</strain>
    </source>
</reference>
<protein>
    <recommendedName>
        <fullName evidence="2">tRNA(Phe) (4-demethylwyosine(37)-C(7)) aminocarboxypropyltransferase</fullName>
        <ecNumber evidence="2">2.5.1.114</ecNumber>
    </recommendedName>
</protein>
<dbReference type="GO" id="GO:0102522">
    <property type="term" value="F:tRNA 4-demethylwyosine alpha-amino-alpha-carboxypropyltransferase activity"/>
    <property type="evidence" value="ECO:0007669"/>
    <property type="project" value="UniProtKB-EC"/>
</dbReference>
<evidence type="ECO:0000256" key="2">
    <source>
        <dbReference type="ARBA" id="ARBA00012265"/>
    </source>
</evidence>
<dbReference type="InterPro" id="IPR056743">
    <property type="entry name" value="TRM5-TYW2-like_MTfase"/>
</dbReference>
<dbReference type="InterPro" id="IPR029063">
    <property type="entry name" value="SAM-dependent_MTases_sf"/>
</dbReference>
<dbReference type="FunFam" id="3.40.50.150:FF:000131">
    <property type="entry name" value="tRNA wybutosine-synthesizing protein 2/3/4"/>
    <property type="match status" value="1"/>
</dbReference>
<sequence>MPSKRSLLRTPYQVLTQGLEKLLTDHGYVLTAELERDIAKKWEWHGDLVLLPKNSFQHEIWPQFGHKLWETIADCLSCKRLARKDTIINNDYRCPQVRLLLGSDGWVRHVDNGIKYHYDVTKCMLSAGNITEKLRISTFDCQHETIVDLYAGIGYFTLPYLVHAKASVVHACEWNPDAVHALKENLKLNNVAERCIIHFGDNKKVCPHGVADRVNLGLLPSSREGWLPACLSLKSEMGGILHIHENVTTTPSSKCEDIRMKLQNRAAEAAAELSATLQGQTNMLPIYRNLNQASPGSGGATSSHSYLANDIHKFTPDDPHPSDQEDADIIKVYQTWNYEKAPSVKQLQRQEQWDSWAADVAASIRHILEELHCKPWATIVKHIEHVKPYGPHIDHLVLDLECRPVERFAHHGIAY</sequence>
<accession>A0A812D7S4</accession>
<dbReference type="SUPFAM" id="SSF53335">
    <property type="entry name" value="S-adenosyl-L-methionine-dependent methyltransferases"/>
    <property type="match status" value="1"/>
</dbReference>
<evidence type="ECO:0000256" key="4">
    <source>
        <dbReference type="ARBA" id="ARBA00022679"/>
    </source>
</evidence>
<evidence type="ECO:0000256" key="1">
    <source>
        <dbReference type="ARBA" id="ARBA00004797"/>
    </source>
</evidence>
<dbReference type="OrthoDB" id="408788at2759"/>
<evidence type="ECO:0000313" key="10">
    <source>
        <dbReference type="Proteomes" id="UP000597762"/>
    </source>
</evidence>
<organism evidence="9 10">
    <name type="scientific">Acanthosepion pharaonis</name>
    <name type="common">Pharaoh cuttlefish</name>
    <name type="synonym">Sepia pharaonis</name>
    <dbReference type="NCBI Taxonomy" id="158019"/>
    <lineage>
        <taxon>Eukaryota</taxon>
        <taxon>Metazoa</taxon>
        <taxon>Spiralia</taxon>
        <taxon>Lophotrochozoa</taxon>
        <taxon>Mollusca</taxon>
        <taxon>Cephalopoda</taxon>
        <taxon>Coleoidea</taxon>
        <taxon>Decapodiformes</taxon>
        <taxon>Sepiida</taxon>
        <taxon>Sepiina</taxon>
        <taxon>Sepiidae</taxon>
        <taxon>Acanthosepion</taxon>
    </lineage>
</organism>
<evidence type="ECO:0000256" key="5">
    <source>
        <dbReference type="ARBA" id="ARBA00022691"/>
    </source>
</evidence>